<accession>A0A645HDN5</accession>
<evidence type="ECO:0000313" key="1">
    <source>
        <dbReference type="EMBL" id="MPN37131.1"/>
    </source>
</evidence>
<sequence>MSNWKAPAGCFGSFCGGCSNGEFYGVQKPGRPDRDVPRRGHDAGHRLFAAGLGGAEVAEHRADERVRAGAGDLFRSRGVGSGGALPEYFPEHIPRFAAAIRPGMALRFRWTLVAVRDAGFASGSQAGEKRRHRLRRHDRWTAGHRTGQFRHLRQCRRLLLGGRAGDGVVVFPAGKIPAGSDRPAALS</sequence>
<name>A0A645HDN5_9ZZZZ</name>
<comment type="caution">
    <text evidence="1">The sequence shown here is derived from an EMBL/GenBank/DDBJ whole genome shotgun (WGS) entry which is preliminary data.</text>
</comment>
<organism evidence="1">
    <name type="scientific">bioreactor metagenome</name>
    <dbReference type="NCBI Taxonomy" id="1076179"/>
    <lineage>
        <taxon>unclassified sequences</taxon>
        <taxon>metagenomes</taxon>
        <taxon>ecological metagenomes</taxon>
    </lineage>
</organism>
<protein>
    <submittedName>
        <fullName evidence="1">Uncharacterized protein</fullName>
    </submittedName>
</protein>
<dbReference type="AlphaFoldDB" id="A0A645HDN5"/>
<dbReference type="EMBL" id="VSSQ01091620">
    <property type="protein sequence ID" value="MPN37131.1"/>
    <property type="molecule type" value="Genomic_DNA"/>
</dbReference>
<reference evidence="1" key="1">
    <citation type="submission" date="2019-08" db="EMBL/GenBank/DDBJ databases">
        <authorList>
            <person name="Kucharzyk K."/>
            <person name="Murdoch R.W."/>
            <person name="Higgins S."/>
            <person name="Loffler F."/>
        </authorList>
    </citation>
    <scope>NUCLEOTIDE SEQUENCE</scope>
</reference>
<proteinExistence type="predicted"/>
<gene>
    <name evidence="1" type="ORF">SDC9_184647</name>
</gene>